<evidence type="ECO:0000313" key="1">
    <source>
        <dbReference type="EMBL" id="GED27414.1"/>
    </source>
</evidence>
<dbReference type="OrthoDB" id="9964854at2"/>
<reference evidence="1 4" key="2">
    <citation type="submission" date="2019-06" db="EMBL/GenBank/DDBJ databases">
        <title>Whole genome shotgun sequence of Brevibacillus agri NBRC 15538.</title>
        <authorList>
            <person name="Hosoyama A."/>
            <person name="Uohara A."/>
            <person name="Ohji S."/>
            <person name="Ichikawa N."/>
        </authorList>
    </citation>
    <scope>NUCLEOTIDE SEQUENCE [LARGE SCALE GENOMIC DNA]</scope>
    <source>
        <strain evidence="1 4">NBRC 15538</strain>
    </source>
</reference>
<accession>A0A3M8AX18</accession>
<sequence length="134" mass="13997">MKKAFKSTAAVLSLTLGITGVLPVANIANQSAYAASSDEYIVLGSYYLSKDQVKYMASIMRGATSGGATIAETLIGFLGPGATVAMAATALSANAQLQNEVLYAADHNMRVQVVVKDKKVHTSYSTVVTFTAVK</sequence>
<dbReference type="EMBL" id="RHHN01000033">
    <property type="protein sequence ID" value="RNB55736.1"/>
    <property type="molecule type" value="Genomic_DNA"/>
</dbReference>
<organism evidence="2 3">
    <name type="scientific">Brevibacillus agri</name>
    <dbReference type="NCBI Taxonomy" id="51101"/>
    <lineage>
        <taxon>Bacteria</taxon>
        <taxon>Bacillati</taxon>
        <taxon>Bacillota</taxon>
        <taxon>Bacilli</taxon>
        <taxon>Bacillales</taxon>
        <taxon>Paenibacillaceae</taxon>
        <taxon>Brevibacillus</taxon>
    </lineage>
</organism>
<dbReference type="RefSeq" id="WP_005830112.1">
    <property type="nucleotide sequence ID" value="NZ_BJOD01000041.1"/>
</dbReference>
<name>A0A3M8AX18_9BACL</name>
<evidence type="ECO:0000313" key="4">
    <source>
        <dbReference type="Proteomes" id="UP000317180"/>
    </source>
</evidence>
<dbReference type="GeneID" id="82809480"/>
<protein>
    <submittedName>
        <fullName evidence="2">Uncharacterized protein</fullName>
    </submittedName>
</protein>
<dbReference type="AlphaFoldDB" id="A0A3M8AX18"/>
<reference evidence="2 3" key="1">
    <citation type="submission" date="2018-10" db="EMBL/GenBank/DDBJ databases">
        <title>Phylogenomics of Brevibacillus.</title>
        <authorList>
            <person name="Dunlap C."/>
        </authorList>
    </citation>
    <scope>NUCLEOTIDE SEQUENCE [LARGE SCALE GENOMIC DNA]</scope>
    <source>
        <strain evidence="2 3">NRRL NRS 1219</strain>
    </source>
</reference>
<dbReference type="Proteomes" id="UP000276178">
    <property type="component" value="Unassembled WGS sequence"/>
</dbReference>
<gene>
    <name evidence="1" type="ORF">BAG01nite_35160</name>
    <name evidence="2" type="ORF">EB820_10670</name>
</gene>
<dbReference type="EMBL" id="BJOD01000041">
    <property type="protein sequence ID" value="GED27414.1"/>
    <property type="molecule type" value="Genomic_DNA"/>
</dbReference>
<comment type="caution">
    <text evidence="2">The sequence shown here is derived from an EMBL/GenBank/DDBJ whole genome shotgun (WGS) entry which is preliminary data.</text>
</comment>
<evidence type="ECO:0000313" key="3">
    <source>
        <dbReference type="Proteomes" id="UP000276178"/>
    </source>
</evidence>
<dbReference type="Proteomes" id="UP000317180">
    <property type="component" value="Unassembled WGS sequence"/>
</dbReference>
<evidence type="ECO:0000313" key="2">
    <source>
        <dbReference type="EMBL" id="RNB55736.1"/>
    </source>
</evidence>
<keyword evidence="4" id="KW-1185">Reference proteome</keyword>
<proteinExistence type="predicted"/>